<gene>
    <name evidence="4" type="ordered locus">SULAZ_0952</name>
</gene>
<dbReference type="InterPro" id="IPR010095">
    <property type="entry name" value="Cas12f1-like_TNB"/>
</dbReference>
<feature type="domain" description="Cas12f1-like TNB" evidence="3">
    <location>
        <begin position="393"/>
        <end position="454"/>
    </location>
</feature>
<sequence>MSNTYTLSFELTLPQWVYPYLDRLFNVFKWQVRKTINSIWNEEYFQKLKEKTSAMSVLKKDIPKPPHIPSRVHRNILELSGQIVRSNIQRKQIYDFIIEKPCRVIWSEYKIAEELQTSPLFVENIQRQVIRVLKKYKQKKDYLEVINPIFNGNVVITFADDSIEKGQFRRLKLTSNFLEFEIKIPSGNSWQWVKLKKLIPDRLKKSLLKAKRVASPLIKKVNLKSGYSIYRLVISLEFETKDLKENNLRTFSVDLSPSENRLGVGVIAYPEGYSKPVFFSAEKIIKKLERILKEISKLESKIDNISNQIHITTSKSHREKLKDRLRHLYTEQNLRWRKFKALRKQVLEVFTNLVIQHAKAYNCSFIAVERLKFSDFPQWKDSKMRRHFSQWFYSRFNERLKQKAIIFGIKVLSVNPYKTSRICHKCGKEKKPEMLQFSCECGVYDRDYNAAVNIGKRALQILVRGTKSKPYMGKDTPGRVPFPLVPAHQVLPYKFKAFLSLISLTKLISYLRIVETSYLRLKNLNRWTGSDKYG</sequence>
<dbReference type="Proteomes" id="UP000001369">
    <property type="component" value="Chromosome"/>
</dbReference>
<organism evidence="4 5">
    <name type="scientific">Sulfurihydrogenibium azorense (strain DSM 15241 / OCM 825 / Az-Fu1)</name>
    <dbReference type="NCBI Taxonomy" id="204536"/>
    <lineage>
        <taxon>Bacteria</taxon>
        <taxon>Pseudomonadati</taxon>
        <taxon>Aquificota</taxon>
        <taxon>Aquificia</taxon>
        <taxon>Aquificales</taxon>
        <taxon>Hydrogenothermaceae</taxon>
        <taxon>Sulfurihydrogenibium</taxon>
    </lineage>
</organism>
<dbReference type="KEGG" id="saf:SULAZ_0952"/>
<evidence type="ECO:0000259" key="3">
    <source>
        <dbReference type="Pfam" id="PF07282"/>
    </source>
</evidence>
<proteinExistence type="predicted"/>
<dbReference type="EMBL" id="CP001229">
    <property type="protein sequence ID" value="ACN99711.1"/>
    <property type="molecule type" value="Genomic_DNA"/>
</dbReference>
<dbReference type="Pfam" id="PF07282">
    <property type="entry name" value="Cas12f1-like_TNB"/>
    <property type="match status" value="1"/>
</dbReference>
<evidence type="ECO:0000313" key="4">
    <source>
        <dbReference type="EMBL" id="ACN99711.1"/>
    </source>
</evidence>
<dbReference type="RefSeq" id="WP_012675019.1">
    <property type="nucleotide sequence ID" value="NC_012438.1"/>
</dbReference>
<dbReference type="AlphaFoldDB" id="C1DUY8"/>
<keyword evidence="5" id="KW-1185">Reference proteome</keyword>
<keyword evidence="2" id="KW-0175">Coiled coil</keyword>
<accession>C1DUY8</accession>
<dbReference type="OrthoDB" id="11566at2"/>
<reference evidence="4 5" key="1">
    <citation type="journal article" date="2009" name="J. Bacteriol.">
        <title>Complete and draft genome sequences of six members of the Aquificales.</title>
        <authorList>
            <person name="Reysenbach A.L."/>
            <person name="Hamamura N."/>
            <person name="Podar M."/>
            <person name="Griffiths E."/>
            <person name="Ferreira S."/>
            <person name="Hochstein R."/>
            <person name="Heidelberg J."/>
            <person name="Johnson J."/>
            <person name="Mead D."/>
            <person name="Pohorille A."/>
            <person name="Sarmiento M."/>
            <person name="Schweighofer K."/>
            <person name="Seshadri R."/>
            <person name="Voytek M.A."/>
        </authorList>
    </citation>
    <scope>NUCLEOTIDE SEQUENCE [LARGE SCALE GENOMIC DNA]</scope>
    <source>
        <strain evidence="5">Az-Fu1 / DSM 15241 / OCM 825</strain>
    </source>
</reference>
<dbReference type="HOGENOM" id="CLU_513552_0_0_0"/>
<dbReference type="eggNOG" id="COG0675">
    <property type="taxonomic scope" value="Bacteria"/>
</dbReference>
<protein>
    <submittedName>
        <fullName evidence="4">Putative transposase DNA-binding domain family</fullName>
    </submittedName>
</protein>
<dbReference type="GO" id="GO:0003677">
    <property type="term" value="F:DNA binding"/>
    <property type="evidence" value="ECO:0007669"/>
    <property type="project" value="UniProtKB-KW"/>
</dbReference>
<keyword evidence="1 4" id="KW-0238">DNA-binding</keyword>
<evidence type="ECO:0000313" key="5">
    <source>
        <dbReference type="Proteomes" id="UP000001369"/>
    </source>
</evidence>
<dbReference type="NCBIfam" id="TIGR01766">
    <property type="entry name" value="IS200/IS605 family accessory protein TnpB-like domain"/>
    <property type="match status" value="1"/>
</dbReference>
<dbReference type="STRING" id="204536.SULAZ_0952"/>
<evidence type="ECO:0000256" key="2">
    <source>
        <dbReference type="SAM" id="Coils"/>
    </source>
</evidence>
<feature type="coiled-coil region" evidence="2">
    <location>
        <begin position="281"/>
        <end position="308"/>
    </location>
</feature>
<name>C1DUY8_SULAA</name>
<evidence type="ECO:0000256" key="1">
    <source>
        <dbReference type="ARBA" id="ARBA00023125"/>
    </source>
</evidence>